<dbReference type="PROSITE" id="PS00617">
    <property type="entry name" value="RECF_1"/>
    <property type="match status" value="1"/>
</dbReference>
<keyword evidence="9 12" id="KW-0238">DNA-binding</keyword>
<feature type="domain" description="RecF/RecN/SMC N-terminal" evidence="14">
    <location>
        <begin position="2"/>
        <end position="338"/>
    </location>
</feature>
<dbReference type="InterPro" id="IPR027417">
    <property type="entry name" value="P-loop_NTPase"/>
</dbReference>
<keyword evidence="10 12" id="KW-0234">DNA repair</keyword>
<proteinExistence type="inferred from homology"/>
<comment type="function">
    <text evidence="12 13">The RecF protein is involved in DNA metabolism; it is required for DNA replication and normal SOS inducibility. RecF binds preferentially to single-stranded, linear DNA. It also seems to bind ATP.</text>
</comment>
<evidence type="ECO:0000256" key="6">
    <source>
        <dbReference type="ARBA" id="ARBA00022741"/>
    </source>
</evidence>
<dbReference type="Pfam" id="PF02463">
    <property type="entry name" value="SMC_N"/>
    <property type="match status" value="1"/>
</dbReference>
<dbReference type="InterPro" id="IPR042174">
    <property type="entry name" value="RecF_2"/>
</dbReference>
<dbReference type="GO" id="GO:0005737">
    <property type="term" value="C:cytoplasm"/>
    <property type="evidence" value="ECO:0007669"/>
    <property type="project" value="UniProtKB-SubCell"/>
</dbReference>
<dbReference type="GO" id="GO:0006260">
    <property type="term" value="P:DNA replication"/>
    <property type="evidence" value="ECO:0007669"/>
    <property type="project" value="UniProtKB-UniRule"/>
</dbReference>
<dbReference type="NCBIfam" id="TIGR00611">
    <property type="entry name" value="recf"/>
    <property type="match status" value="1"/>
</dbReference>
<dbReference type="InterPro" id="IPR018078">
    <property type="entry name" value="DNA-binding_RecF_CS"/>
</dbReference>
<evidence type="ECO:0000313" key="15">
    <source>
        <dbReference type="EMBL" id="OLR56069.1"/>
    </source>
</evidence>
<evidence type="ECO:0000259" key="14">
    <source>
        <dbReference type="Pfam" id="PF02463"/>
    </source>
</evidence>
<dbReference type="EMBL" id="MJIE01000001">
    <property type="protein sequence ID" value="OLR56069.1"/>
    <property type="molecule type" value="Genomic_DNA"/>
</dbReference>
<evidence type="ECO:0000256" key="5">
    <source>
        <dbReference type="ARBA" id="ARBA00022705"/>
    </source>
</evidence>
<dbReference type="GO" id="GO:0005524">
    <property type="term" value="F:ATP binding"/>
    <property type="evidence" value="ECO:0007669"/>
    <property type="project" value="UniProtKB-UniRule"/>
</dbReference>
<keyword evidence="16" id="KW-1185">Reference proteome</keyword>
<comment type="caution">
    <text evidence="15">The sequence shown here is derived from an EMBL/GenBank/DDBJ whole genome shotgun (WGS) entry which is preliminary data.</text>
</comment>
<keyword evidence="7 12" id="KW-0227">DNA damage</keyword>
<dbReference type="InterPro" id="IPR001238">
    <property type="entry name" value="DNA-binding_RecF"/>
</dbReference>
<feature type="binding site" evidence="12">
    <location>
        <begin position="30"/>
        <end position="37"/>
    </location>
    <ligand>
        <name>ATP</name>
        <dbReference type="ChEBI" id="CHEBI:30616"/>
    </ligand>
</feature>
<organism evidence="15 16">
    <name type="scientific">Hornefia porci</name>
    <dbReference type="NCBI Taxonomy" id="2652292"/>
    <lineage>
        <taxon>Bacteria</taxon>
        <taxon>Bacillati</taxon>
        <taxon>Bacillota</taxon>
        <taxon>Clostridia</taxon>
        <taxon>Peptostreptococcales</taxon>
        <taxon>Anaerovoracaceae</taxon>
        <taxon>Hornefia</taxon>
    </lineage>
</organism>
<evidence type="ECO:0000256" key="4">
    <source>
        <dbReference type="ARBA" id="ARBA00022490"/>
    </source>
</evidence>
<keyword evidence="5 12" id="KW-0235">DNA replication</keyword>
<dbReference type="PROSITE" id="PS00618">
    <property type="entry name" value="RECF_2"/>
    <property type="match status" value="1"/>
</dbReference>
<evidence type="ECO:0000256" key="10">
    <source>
        <dbReference type="ARBA" id="ARBA00023204"/>
    </source>
</evidence>
<keyword evidence="8 12" id="KW-0067">ATP-binding</keyword>
<dbReference type="InterPro" id="IPR003395">
    <property type="entry name" value="RecF/RecN/SMC_N"/>
</dbReference>
<keyword evidence="6 12" id="KW-0547">Nucleotide-binding</keyword>
<evidence type="ECO:0000256" key="12">
    <source>
        <dbReference type="HAMAP-Rule" id="MF_00365"/>
    </source>
</evidence>
<dbReference type="STRING" id="1261640.BHK98_08345"/>
<dbReference type="GO" id="GO:0009432">
    <property type="term" value="P:SOS response"/>
    <property type="evidence" value="ECO:0007669"/>
    <property type="project" value="UniProtKB-UniRule"/>
</dbReference>
<evidence type="ECO:0000256" key="3">
    <source>
        <dbReference type="ARBA" id="ARBA00020170"/>
    </source>
</evidence>
<evidence type="ECO:0000256" key="1">
    <source>
        <dbReference type="ARBA" id="ARBA00004496"/>
    </source>
</evidence>
<evidence type="ECO:0000256" key="9">
    <source>
        <dbReference type="ARBA" id="ARBA00023125"/>
    </source>
</evidence>
<protein>
    <recommendedName>
        <fullName evidence="3 12">DNA replication and repair protein RecF</fullName>
    </recommendedName>
</protein>
<name>A0A1Q9JIM9_9FIRM</name>
<comment type="similarity">
    <text evidence="2 12 13">Belongs to the RecF family.</text>
</comment>
<dbReference type="Gene3D" id="1.20.1050.90">
    <property type="entry name" value="RecF/RecN/SMC, N-terminal domain"/>
    <property type="match status" value="1"/>
</dbReference>
<evidence type="ECO:0000256" key="8">
    <source>
        <dbReference type="ARBA" id="ARBA00022840"/>
    </source>
</evidence>
<sequence>MYITDLELKNFRNYEELTIQFDKNVNIIVGRNAQGKTNLIEAVFLSSIGRSFRTSHDSDLIRFGQEDAFVRVRAEKEVIDTRVEIKINRHHKKSIQKDGNTVHRTSQLIDNIIIVIFSPDDLKIVKEEPEKRRKFIDRELAQIKPAYYDSLSNYKKTLQQRNACLKEEYVEPSLLSLWDEQMIIYGSDIIRMRKEFIDRINEYSSRIHRGITNGSEELSLRYDPNICFCETKEEQQELYRKELMKSAASDLRMRTTTRGPQKDDLQFFVNGVNARSFGSQGQQRTCALSLKLAELDFIREETGEKGILLLDDVMSELDENRRDYLVRTLHENQLFITTTDIDPGILEYYPQARIIEIENGKCVNLEKPANL</sequence>
<evidence type="ECO:0000256" key="11">
    <source>
        <dbReference type="ARBA" id="ARBA00023236"/>
    </source>
</evidence>
<dbReference type="PANTHER" id="PTHR32182:SF0">
    <property type="entry name" value="DNA REPLICATION AND REPAIR PROTEIN RECF"/>
    <property type="match status" value="1"/>
</dbReference>
<dbReference type="RefSeq" id="WP_075713329.1">
    <property type="nucleotide sequence ID" value="NZ_MJIE01000001.1"/>
</dbReference>
<dbReference type="OrthoDB" id="9803889at2"/>
<accession>A0A1Q9JIM9</accession>
<dbReference type="GO" id="GO:0000731">
    <property type="term" value="P:DNA synthesis involved in DNA repair"/>
    <property type="evidence" value="ECO:0007669"/>
    <property type="project" value="TreeGrafter"/>
</dbReference>
<dbReference type="Proteomes" id="UP000187404">
    <property type="component" value="Unassembled WGS sequence"/>
</dbReference>
<keyword evidence="11 12" id="KW-0742">SOS response</keyword>
<dbReference type="AlphaFoldDB" id="A0A1Q9JIM9"/>
<dbReference type="GO" id="GO:0006302">
    <property type="term" value="P:double-strand break repair"/>
    <property type="evidence" value="ECO:0007669"/>
    <property type="project" value="TreeGrafter"/>
</dbReference>
<gene>
    <name evidence="12" type="primary">recF</name>
    <name evidence="15" type="ORF">BHK98_08345</name>
</gene>
<dbReference type="SUPFAM" id="SSF52540">
    <property type="entry name" value="P-loop containing nucleoside triphosphate hydrolases"/>
    <property type="match status" value="1"/>
</dbReference>
<dbReference type="Gene3D" id="3.40.50.300">
    <property type="entry name" value="P-loop containing nucleotide triphosphate hydrolases"/>
    <property type="match status" value="1"/>
</dbReference>
<evidence type="ECO:0000256" key="2">
    <source>
        <dbReference type="ARBA" id="ARBA00008016"/>
    </source>
</evidence>
<dbReference type="PANTHER" id="PTHR32182">
    <property type="entry name" value="DNA REPLICATION AND REPAIR PROTEIN RECF"/>
    <property type="match status" value="1"/>
</dbReference>
<evidence type="ECO:0000256" key="13">
    <source>
        <dbReference type="RuleBase" id="RU000578"/>
    </source>
</evidence>
<comment type="subcellular location">
    <subcellularLocation>
        <location evidence="1 12 13">Cytoplasm</location>
    </subcellularLocation>
</comment>
<dbReference type="HAMAP" id="MF_00365">
    <property type="entry name" value="RecF"/>
    <property type="match status" value="1"/>
</dbReference>
<evidence type="ECO:0000313" key="16">
    <source>
        <dbReference type="Proteomes" id="UP000187404"/>
    </source>
</evidence>
<dbReference type="CDD" id="cd03242">
    <property type="entry name" value="ABC_RecF"/>
    <property type="match status" value="1"/>
</dbReference>
<keyword evidence="4 12" id="KW-0963">Cytoplasm</keyword>
<evidence type="ECO:0000256" key="7">
    <source>
        <dbReference type="ARBA" id="ARBA00022763"/>
    </source>
</evidence>
<dbReference type="GO" id="GO:0003697">
    <property type="term" value="F:single-stranded DNA binding"/>
    <property type="evidence" value="ECO:0007669"/>
    <property type="project" value="UniProtKB-UniRule"/>
</dbReference>
<reference evidence="15 16" key="1">
    <citation type="journal article" date="2016" name="Appl. Environ. Microbiol.">
        <title>Function and Phylogeny of Bacterial Butyryl Coenzyme A:Acetate Transferases and Their Diversity in the Proximal Colon of Swine.</title>
        <authorList>
            <person name="Trachsel J."/>
            <person name="Bayles D.O."/>
            <person name="Looft T."/>
            <person name="Levine U.Y."/>
            <person name="Allen H.K."/>
        </authorList>
    </citation>
    <scope>NUCLEOTIDE SEQUENCE [LARGE SCALE GENOMIC DNA]</scope>
    <source>
        <strain evidence="15 16">68-3-10</strain>
    </source>
</reference>